<dbReference type="GO" id="GO:0004488">
    <property type="term" value="F:methylenetetrahydrofolate dehydrogenase (NADP+) activity"/>
    <property type="evidence" value="ECO:0007669"/>
    <property type="project" value="UniProtKB-EC"/>
</dbReference>
<dbReference type="GO" id="GO:0004477">
    <property type="term" value="F:methenyltetrahydrofolate cyclohydrolase activity"/>
    <property type="evidence" value="ECO:0007669"/>
    <property type="project" value="TreeGrafter"/>
</dbReference>
<sequence length="324" mass="34850">MRRLLCRASAYSRSFSSSSSRPSSHGEEAIIIDGKSVADEIKQVVAKEVATFKKSVGKTPGLGVIFVGTRRESELYVHNKTIACAETGIASSCTKLSENASEEEVLASVMKYNEDPSVDGILVQLPLPKHLNEDKIMSSISLLKDVDGCHPMNIGSLALNRKQPLFIPCTAKACLQILLKNSIQLSGRYAVVIGCGNISGLPISLLLQKHNATVTRVHALTETPEDYTRRADIVISAAGCPNLVRGDWLKREAVVLDVGISHTQDPSSGDLHLVGDVCIEEARKVASVISPVPGGVGPVTIAMLLQNTMLAAKSRHENDYRKIS</sequence>
<keyword evidence="3" id="KW-0554">One-carbon metabolism</keyword>
<dbReference type="AlphaFoldDB" id="A0A9D4ULN8"/>
<evidence type="ECO:0000256" key="11">
    <source>
        <dbReference type="ARBA" id="ARBA00061364"/>
    </source>
</evidence>
<organism evidence="14 15">
    <name type="scientific">Adiantum capillus-veneris</name>
    <name type="common">Maidenhair fern</name>
    <dbReference type="NCBI Taxonomy" id="13818"/>
    <lineage>
        <taxon>Eukaryota</taxon>
        <taxon>Viridiplantae</taxon>
        <taxon>Streptophyta</taxon>
        <taxon>Embryophyta</taxon>
        <taxon>Tracheophyta</taxon>
        <taxon>Polypodiopsida</taxon>
        <taxon>Polypodiidae</taxon>
        <taxon>Polypodiales</taxon>
        <taxon>Pteridineae</taxon>
        <taxon>Pteridaceae</taxon>
        <taxon>Vittarioideae</taxon>
        <taxon>Adiantum</taxon>
    </lineage>
</organism>
<dbReference type="PANTHER" id="PTHR48099">
    <property type="entry name" value="C-1-TETRAHYDROFOLATE SYNTHASE, CYTOPLASMIC-RELATED"/>
    <property type="match status" value="1"/>
</dbReference>
<dbReference type="CDD" id="cd01080">
    <property type="entry name" value="NAD_bind_m-THF_DH_Cyclohyd"/>
    <property type="match status" value="1"/>
</dbReference>
<dbReference type="Gene3D" id="3.40.50.10860">
    <property type="entry name" value="Leucine Dehydrogenase, chain A, domain 1"/>
    <property type="match status" value="1"/>
</dbReference>
<dbReference type="PRINTS" id="PR00085">
    <property type="entry name" value="THFDHDRGNASE"/>
</dbReference>
<dbReference type="PROSITE" id="PS00766">
    <property type="entry name" value="THF_DHG_CYH_1"/>
    <property type="match status" value="1"/>
</dbReference>
<dbReference type="HAMAP" id="MF_01576">
    <property type="entry name" value="THF_DHG_CYH"/>
    <property type="match status" value="1"/>
</dbReference>
<dbReference type="FunFam" id="3.40.50.720:FF:000006">
    <property type="entry name" value="Bifunctional protein FolD"/>
    <property type="match status" value="1"/>
</dbReference>
<dbReference type="InterPro" id="IPR036291">
    <property type="entry name" value="NAD(P)-bd_dom_sf"/>
</dbReference>
<dbReference type="GO" id="GO:0009853">
    <property type="term" value="P:photorespiration"/>
    <property type="evidence" value="ECO:0007669"/>
    <property type="project" value="UniProtKB-KW"/>
</dbReference>
<dbReference type="InterPro" id="IPR000672">
    <property type="entry name" value="THF_DH/CycHdrlase"/>
</dbReference>
<keyword evidence="4" id="KW-0378">Hydrolase</keyword>
<name>A0A9D4ULN8_ADICA</name>
<comment type="caution">
    <text evidence="14">The sequence shown here is derived from an EMBL/GenBank/DDBJ whole genome shotgun (WGS) entry which is preliminary data.</text>
</comment>
<feature type="domain" description="Tetrahydrofolate dehydrogenase/cyclohydrolase catalytic" evidence="12">
    <location>
        <begin position="32"/>
        <end position="147"/>
    </location>
</feature>
<keyword evidence="8" id="KW-0511">Multifunctional enzyme</keyword>
<keyword evidence="5" id="KW-0521">NADP</keyword>
<evidence type="ECO:0000256" key="7">
    <source>
        <dbReference type="ARBA" id="ARBA00023238"/>
    </source>
</evidence>
<dbReference type="GO" id="GO:0005829">
    <property type="term" value="C:cytosol"/>
    <property type="evidence" value="ECO:0007669"/>
    <property type="project" value="TreeGrafter"/>
</dbReference>
<evidence type="ECO:0000313" key="15">
    <source>
        <dbReference type="Proteomes" id="UP000886520"/>
    </source>
</evidence>
<dbReference type="Gene3D" id="3.40.50.720">
    <property type="entry name" value="NAD(P)-binding Rossmann-like Domain"/>
    <property type="match status" value="1"/>
</dbReference>
<dbReference type="SUPFAM" id="SSF53223">
    <property type="entry name" value="Aminoacid dehydrogenase-like, N-terminal domain"/>
    <property type="match status" value="1"/>
</dbReference>
<reference evidence="14" key="1">
    <citation type="submission" date="2021-01" db="EMBL/GenBank/DDBJ databases">
        <title>Adiantum capillus-veneris genome.</title>
        <authorList>
            <person name="Fang Y."/>
            <person name="Liao Q."/>
        </authorList>
    </citation>
    <scope>NUCLEOTIDE SEQUENCE</scope>
    <source>
        <strain evidence="14">H3</strain>
        <tissue evidence="14">Leaf</tissue>
    </source>
</reference>
<comment type="catalytic activity">
    <reaction evidence="9">
        <text>(6R)-5,10-methylene-5,6,7,8-tetrahydrofolate + NADP(+) = (6R)-5,10-methenyltetrahydrofolate + NADPH</text>
        <dbReference type="Rhea" id="RHEA:22812"/>
        <dbReference type="ChEBI" id="CHEBI:15636"/>
        <dbReference type="ChEBI" id="CHEBI:57455"/>
        <dbReference type="ChEBI" id="CHEBI:57783"/>
        <dbReference type="ChEBI" id="CHEBI:58349"/>
        <dbReference type="EC" id="1.5.1.5"/>
    </reaction>
</comment>
<evidence type="ECO:0000256" key="5">
    <source>
        <dbReference type="ARBA" id="ARBA00022857"/>
    </source>
</evidence>
<proteinExistence type="inferred from homology"/>
<keyword evidence="6" id="KW-0560">Oxidoreductase</keyword>
<evidence type="ECO:0000256" key="2">
    <source>
        <dbReference type="ARBA" id="ARBA00011738"/>
    </source>
</evidence>
<keyword evidence="15" id="KW-1185">Reference proteome</keyword>
<evidence type="ECO:0000256" key="8">
    <source>
        <dbReference type="ARBA" id="ARBA00023268"/>
    </source>
</evidence>
<dbReference type="EMBL" id="JABFUD020000014">
    <property type="protein sequence ID" value="KAI5070200.1"/>
    <property type="molecule type" value="Genomic_DNA"/>
</dbReference>
<evidence type="ECO:0000256" key="4">
    <source>
        <dbReference type="ARBA" id="ARBA00022801"/>
    </source>
</evidence>
<evidence type="ECO:0000256" key="3">
    <source>
        <dbReference type="ARBA" id="ARBA00022563"/>
    </source>
</evidence>
<evidence type="ECO:0000313" key="14">
    <source>
        <dbReference type="EMBL" id="KAI5070200.1"/>
    </source>
</evidence>
<dbReference type="InterPro" id="IPR046346">
    <property type="entry name" value="Aminoacid_DH-like_N_sf"/>
</dbReference>
<dbReference type="Pfam" id="PF02882">
    <property type="entry name" value="THF_DHG_CYH_C"/>
    <property type="match status" value="1"/>
</dbReference>
<feature type="domain" description="Tetrahydrofolate dehydrogenase/cyclohydrolase NAD(P)-binding" evidence="13">
    <location>
        <begin position="168"/>
        <end position="315"/>
    </location>
</feature>
<evidence type="ECO:0000259" key="13">
    <source>
        <dbReference type="Pfam" id="PF02882"/>
    </source>
</evidence>
<evidence type="ECO:0000259" key="12">
    <source>
        <dbReference type="Pfam" id="PF00763"/>
    </source>
</evidence>
<keyword evidence="7" id="KW-0601">Photorespiration</keyword>
<dbReference type="Pfam" id="PF00763">
    <property type="entry name" value="THF_DHG_CYH"/>
    <property type="match status" value="1"/>
</dbReference>
<evidence type="ECO:0000256" key="9">
    <source>
        <dbReference type="ARBA" id="ARBA00052194"/>
    </source>
</evidence>
<accession>A0A9D4ULN8</accession>
<protein>
    <recommendedName>
        <fullName evidence="16">Methenyltetrahydrofolate cyclohydrolase</fullName>
    </recommendedName>
</protein>
<gene>
    <name evidence="14" type="ORF">GOP47_0014543</name>
</gene>
<dbReference type="InterPro" id="IPR020631">
    <property type="entry name" value="THF_DH/CycHdrlase_NAD-bd_dom"/>
</dbReference>
<evidence type="ECO:0008006" key="16">
    <source>
        <dbReference type="Google" id="ProtNLM"/>
    </source>
</evidence>
<dbReference type="Proteomes" id="UP000886520">
    <property type="component" value="Chromosome 14"/>
</dbReference>
<comment type="similarity">
    <text evidence="11">Belongs to the tetrahydrofolate dehydrogenase/cyclohydrolase family.</text>
</comment>
<comment type="function">
    <text evidence="10">Catalyzes the oxidation of 5,10-methylenetetrahydrofolate to 5,10-methenyltetrahydrofolate and then the hydrolysis of 5,10-methenyltetrahydrofolate to 10-formyltetrahydrofolate.</text>
</comment>
<evidence type="ECO:0000256" key="1">
    <source>
        <dbReference type="ARBA" id="ARBA00004777"/>
    </source>
</evidence>
<evidence type="ECO:0000256" key="6">
    <source>
        <dbReference type="ARBA" id="ARBA00023002"/>
    </source>
</evidence>
<dbReference type="PANTHER" id="PTHR48099:SF10">
    <property type="entry name" value="BIFUNCTIONAL PROTEIN FOLD 1, MITOCHONDRIAL"/>
    <property type="match status" value="1"/>
</dbReference>
<dbReference type="InterPro" id="IPR020630">
    <property type="entry name" value="THF_DH/CycHdrlase_cat_dom"/>
</dbReference>
<dbReference type="OrthoDB" id="5126881at2759"/>
<comment type="subunit">
    <text evidence="2">Homodimer.</text>
</comment>
<dbReference type="GO" id="GO:0035999">
    <property type="term" value="P:tetrahydrofolate interconversion"/>
    <property type="evidence" value="ECO:0007669"/>
    <property type="project" value="TreeGrafter"/>
</dbReference>
<comment type="pathway">
    <text evidence="1">One-carbon metabolism; tetrahydrofolate interconversion.</text>
</comment>
<evidence type="ECO:0000256" key="10">
    <source>
        <dbReference type="ARBA" id="ARBA00058319"/>
    </source>
</evidence>
<dbReference type="SUPFAM" id="SSF51735">
    <property type="entry name" value="NAD(P)-binding Rossmann-fold domains"/>
    <property type="match status" value="1"/>
</dbReference>
<dbReference type="FunFam" id="3.40.50.10860:FF:000005">
    <property type="entry name" value="C-1-tetrahydrofolate synthase, cytoplasmic, putative"/>
    <property type="match status" value="1"/>
</dbReference>
<dbReference type="InterPro" id="IPR020867">
    <property type="entry name" value="THF_DH/CycHdrlase_CS"/>
</dbReference>